<name>A0A9D2JDA5_9ACTN</name>
<organism evidence="1 2">
    <name type="scientific">Candidatus Olsenella pullistercoris</name>
    <dbReference type="NCBI Taxonomy" id="2838712"/>
    <lineage>
        <taxon>Bacteria</taxon>
        <taxon>Bacillati</taxon>
        <taxon>Actinomycetota</taxon>
        <taxon>Coriobacteriia</taxon>
        <taxon>Coriobacteriales</taxon>
        <taxon>Atopobiaceae</taxon>
        <taxon>Olsenella</taxon>
    </lineage>
</organism>
<dbReference type="AlphaFoldDB" id="A0A9D2JDA5"/>
<evidence type="ECO:0000313" key="1">
    <source>
        <dbReference type="EMBL" id="HIZ45606.1"/>
    </source>
</evidence>
<proteinExistence type="predicted"/>
<dbReference type="GO" id="GO:0006355">
    <property type="term" value="P:regulation of DNA-templated transcription"/>
    <property type="evidence" value="ECO:0007669"/>
    <property type="project" value="InterPro"/>
</dbReference>
<reference evidence="1" key="1">
    <citation type="journal article" date="2021" name="PeerJ">
        <title>Extensive microbial diversity within the chicken gut microbiome revealed by metagenomics and culture.</title>
        <authorList>
            <person name="Gilroy R."/>
            <person name="Ravi A."/>
            <person name="Getino M."/>
            <person name="Pursley I."/>
            <person name="Horton D.L."/>
            <person name="Alikhan N.F."/>
            <person name="Baker D."/>
            <person name="Gharbi K."/>
            <person name="Hall N."/>
            <person name="Watson M."/>
            <person name="Adriaenssens E.M."/>
            <person name="Foster-Nyarko E."/>
            <person name="Jarju S."/>
            <person name="Secka A."/>
            <person name="Antonio M."/>
            <person name="Oren A."/>
            <person name="Chaudhuri R.R."/>
            <person name="La Ragione R."/>
            <person name="Hildebrand F."/>
            <person name="Pallen M.J."/>
        </authorList>
    </citation>
    <scope>NUCLEOTIDE SEQUENCE</scope>
    <source>
        <strain evidence="1">ChiHjej12B11-14209</strain>
    </source>
</reference>
<dbReference type="InterPro" id="IPR007337">
    <property type="entry name" value="RelB/DinJ"/>
</dbReference>
<dbReference type="EMBL" id="DXBM01000012">
    <property type="protein sequence ID" value="HIZ45606.1"/>
    <property type="molecule type" value="Genomic_DNA"/>
</dbReference>
<dbReference type="Gene3D" id="1.10.1220.10">
    <property type="entry name" value="Met repressor-like"/>
    <property type="match status" value="1"/>
</dbReference>
<dbReference type="Pfam" id="PF04221">
    <property type="entry name" value="RelB"/>
    <property type="match status" value="1"/>
</dbReference>
<reference evidence="1" key="2">
    <citation type="submission" date="2021-04" db="EMBL/GenBank/DDBJ databases">
        <authorList>
            <person name="Gilroy R."/>
        </authorList>
    </citation>
    <scope>NUCLEOTIDE SEQUENCE</scope>
    <source>
        <strain evidence="1">ChiHjej12B11-14209</strain>
    </source>
</reference>
<accession>A0A9D2JDA5</accession>
<comment type="caution">
    <text evidence="1">The sequence shown here is derived from an EMBL/GenBank/DDBJ whole genome shotgun (WGS) entry which is preliminary data.</text>
</comment>
<dbReference type="NCBIfam" id="TIGR02384">
    <property type="entry name" value="RelB_DinJ"/>
    <property type="match status" value="1"/>
</dbReference>
<gene>
    <name evidence="1" type="ORF">IAA19_01075</name>
</gene>
<evidence type="ECO:0000313" key="2">
    <source>
        <dbReference type="Proteomes" id="UP000824062"/>
    </source>
</evidence>
<protein>
    <submittedName>
        <fullName evidence="1">Type II toxin-antitoxin system RelB/DinJ family antitoxin</fullName>
    </submittedName>
</protein>
<sequence length="94" mass="10064">MATAVASESISAKLRKDEKDRFTAVCDEIGTSPSNAIRMFVSAFNRRGGFPFDPSNPCGFSPETLAAMDDAAAGRNLSGPYRTVREAMAALDEE</sequence>
<dbReference type="Proteomes" id="UP000824062">
    <property type="component" value="Unassembled WGS sequence"/>
</dbReference>
<dbReference type="InterPro" id="IPR013321">
    <property type="entry name" value="Arc_rbn_hlx_hlx"/>
</dbReference>